<sequence>MGSQLISPTSLTGITVLEHTQALQSIINTILASGGGQLTLSAGEYEVGSLELGSNFTLNLEAGAVLKFSDQIDAYPVVNSRWEGAAQSVYRACLYGTNIQRVKIMGDGVIDGQGAKWWQRFSEQASELQYPRPYLCSIEHANQVTIEGVAFTNSPAWTLHPFDCENVWISGVTVVNPKQSPNTDGLDPESCRNVRITNCCFDVGDDCIAIKSGTEDAERSIACENIVISNCNMVHGHGGVVFGSEMSGDIRNVSIANCTFQDTDRGIRFKTRRGRGGQISEVNVTNIVMDNVLCPLIINSYYFCGKRGDEEYVWTKRTLPVDERTPQLRHLSFNHLIATNIRSCAGFVYGLPEMAIEGVTLSDVDFSLNLTAQPEAPAMIADAPELAQAGFFIENTVATRLDNVRVTGAETLFYNNKNNQKLVVNEG</sequence>
<dbReference type="GO" id="GO:0004650">
    <property type="term" value="F:polygalacturonase activity"/>
    <property type="evidence" value="ECO:0007669"/>
    <property type="project" value="InterPro"/>
</dbReference>
<dbReference type="InterPro" id="IPR051801">
    <property type="entry name" value="GH28_Enzymes"/>
</dbReference>
<gene>
    <name evidence="5" type="ORF">MUDAN_MDHGFNIF_00324</name>
</gene>
<dbReference type="PANTHER" id="PTHR31339">
    <property type="entry name" value="PECTIN LYASE-RELATED"/>
    <property type="match status" value="1"/>
</dbReference>
<evidence type="ECO:0000256" key="1">
    <source>
        <dbReference type="ARBA" id="ARBA00008834"/>
    </source>
</evidence>
<dbReference type="SMART" id="SM00710">
    <property type="entry name" value="PbH1"/>
    <property type="match status" value="4"/>
</dbReference>
<dbReference type="InterPro" id="IPR000743">
    <property type="entry name" value="Glyco_hydro_28"/>
</dbReference>
<accession>A0A660E4J5</accession>
<evidence type="ECO:0000256" key="3">
    <source>
        <dbReference type="ARBA" id="ARBA00023295"/>
    </source>
</evidence>
<dbReference type="InterPro" id="IPR012334">
    <property type="entry name" value="Pectin_lyas_fold"/>
</dbReference>
<keyword evidence="3 4" id="KW-0326">Glycosidase</keyword>
<dbReference type="AlphaFoldDB" id="A0A660E4J5"/>
<reference evidence="5 6" key="1">
    <citation type="submission" date="2018-11" db="EMBL/GenBank/DDBJ databases">
        <authorList>
            <person name="Wuyts S."/>
        </authorList>
    </citation>
    <scope>NUCLEOTIDE SEQUENCE [LARGE SCALE GENOMIC DNA]</scope>
    <source>
        <strain evidence="5">Lactobacillus mudanjiangensis AMBF249</strain>
    </source>
</reference>
<evidence type="ECO:0000256" key="2">
    <source>
        <dbReference type="ARBA" id="ARBA00022801"/>
    </source>
</evidence>
<dbReference type="SUPFAM" id="SSF51126">
    <property type="entry name" value="Pectin lyase-like"/>
    <property type="match status" value="1"/>
</dbReference>
<dbReference type="RefSeq" id="WP_130851260.1">
    <property type="nucleotide sequence ID" value="NZ_UYIG01000001.1"/>
</dbReference>
<evidence type="ECO:0000256" key="4">
    <source>
        <dbReference type="RuleBase" id="RU361169"/>
    </source>
</evidence>
<keyword evidence="6" id="KW-1185">Reference proteome</keyword>
<evidence type="ECO:0000313" key="5">
    <source>
        <dbReference type="EMBL" id="VDG26931.1"/>
    </source>
</evidence>
<dbReference type="GO" id="GO:0005975">
    <property type="term" value="P:carbohydrate metabolic process"/>
    <property type="evidence" value="ECO:0007669"/>
    <property type="project" value="InterPro"/>
</dbReference>
<dbReference type="Pfam" id="PF00295">
    <property type="entry name" value="Glyco_hydro_28"/>
    <property type="match status" value="1"/>
</dbReference>
<dbReference type="OrthoDB" id="9795222at2"/>
<dbReference type="EMBL" id="UYIG01000001">
    <property type="protein sequence ID" value="VDG26931.1"/>
    <property type="molecule type" value="Genomic_DNA"/>
</dbReference>
<protein>
    <submittedName>
        <fullName evidence="5">Endopolygalacturonase [Lactobacillus pentosus]</fullName>
    </submittedName>
</protein>
<comment type="similarity">
    <text evidence="1 4">Belongs to the glycosyl hydrolase 28 family.</text>
</comment>
<dbReference type="Proteomes" id="UP000289996">
    <property type="component" value="Unassembled WGS sequence"/>
</dbReference>
<name>A0A660E4J5_9LACO</name>
<dbReference type="InterPro" id="IPR011050">
    <property type="entry name" value="Pectin_lyase_fold/virulence"/>
</dbReference>
<keyword evidence="2 4" id="KW-0378">Hydrolase</keyword>
<dbReference type="PANTHER" id="PTHR31339:SF9">
    <property type="entry name" value="PLASMIN AND FIBRONECTIN-BINDING PROTEIN A"/>
    <property type="match status" value="1"/>
</dbReference>
<evidence type="ECO:0000313" key="6">
    <source>
        <dbReference type="Proteomes" id="UP000289996"/>
    </source>
</evidence>
<proteinExistence type="inferred from homology"/>
<dbReference type="Gene3D" id="2.160.20.10">
    <property type="entry name" value="Single-stranded right-handed beta-helix, Pectin lyase-like"/>
    <property type="match status" value="1"/>
</dbReference>
<organism evidence="5 6">
    <name type="scientific">Lactiplantibacillus mudanjiangensis</name>
    <dbReference type="NCBI Taxonomy" id="1296538"/>
    <lineage>
        <taxon>Bacteria</taxon>
        <taxon>Bacillati</taxon>
        <taxon>Bacillota</taxon>
        <taxon>Bacilli</taxon>
        <taxon>Lactobacillales</taxon>
        <taxon>Lactobacillaceae</taxon>
        <taxon>Lactiplantibacillus</taxon>
    </lineage>
</organism>
<dbReference type="InterPro" id="IPR006626">
    <property type="entry name" value="PbH1"/>
</dbReference>